<sequence length="117" mass="13185">MTFSSIASSTVALPLTTDRPQETSITDHWEQLLSERDRERLAQLQQAGVDVRWRQKTLTSDEGRVIVHHFVEAQARSARRPLGVAGPADFRHGRQELLVQRMVRSVLGQALTKLQAS</sequence>
<protein>
    <submittedName>
        <fullName evidence="1">Uncharacterized protein</fullName>
    </submittedName>
</protein>
<dbReference type="RefSeq" id="WP_350245535.1">
    <property type="nucleotide sequence ID" value="NZ_CP158300.1"/>
</dbReference>
<dbReference type="EMBL" id="CP158300">
    <property type="protein sequence ID" value="XBV87385.1"/>
    <property type="molecule type" value="Genomic_DNA"/>
</dbReference>
<proteinExistence type="predicted"/>
<geneLocation type="plasmid" evidence="1">
    <name>pDson02</name>
</geneLocation>
<keyword evidence="1" id="KW-0614">Plasmid</keyword>
<name>A0AAU7UG32_9DEIO</name>
<evidence type="ECO:0000313" key="1">
    <source>
        <dbReference type="EMBL" id="XBV87385.1"/>
    </source>
</evidence>
<gene>
    <name evidence="1" type="ORF">ABOD76_20250</name>
</gene>
<reference evidence="1" key="1">
    <citation type="submission" date="2024-06" db="EMBL/GenBank/DDBJ databases">
        <title>Draft Genome Sequence of Deinococcus sonorensis Type Strain KR-87, a Biofilm Producing Representative of the Genus Deinococcus.</title>
        <authorList>
            <person name="Boren L.S."/>
            <person name="Grosso R.A."/>
            <person name="Hugenberg-Cox A.N."/>
            <person name="Hill J.T.E."/>
            <person name="Albert C.M."/>
            <person name="Tuohy J.M."/>
        </authorList>
    </citation>
    <scope>NUCLEOTIDE SEQUENCE</scope>
    <source>
        <strain evidence="1">KR-87</strain>
        <plasmid evidence="1">pDson02</plasmid>
    </source>
</reference>
<accession>A0AAU7UG32</accession>
<dbReference type="AlphaFoldDB" id="A0AAU7UG32"/>
<organism evidence="1">
    <name type="scientific">Deinococcus sonorensis KR-87</name>
    <dbReference type="NCBI Taxonomy" id="694439"/>
    <lineage>
        <taxon>Bacteria</taxon>
        <taxon>Thermotogati</taxon>
        <taxon>Deinococcota</taxon>
        <taxon>Deinococci</taxon>
        <taxon>Deinococcales</taxon>
        <taxon>Deinococcaceae</taxon>
        <taxon>Deinococcus</taxon>
    </lineage>
</organism>
<dbReference type="KEGG" id="dsc:ABOD76_20250"/>